<feature type="domain" description="GGDEF" evidence="4">
    <location>
        <begin position="270"/>
        <end position="401"/>
    </location>
</feature>
<dbReference type="AlphaFoldDB" id="A0A2A2GJJ9"/>
<evidence type="ECO:0008006" key="7">
    <source>
        <dbReference type="Google" id="ProtNLM"/>
    </source>
</evidence>
<dbReference type="CDD" id="cd00130">
    <property type="entry name" value="PAS"/>
    <property type="match status" value="1"/>
</dbReference>
<feature type="region of interest" description="Disordered" evidence="1">
    <location>
        <begin position="1"/>
        <end position="33"/>
    </location>
</feature>
<dbReference type="Gene3D" id="3.20.20.450">
    <property type="entry name" value="EAL domain"/>
    <property type="match status" value="1"/>
</dbReference>
<dbReference type="InterPro" id="IPR043128">
    <property type="entry name" value="Rev_trsase/Diguanyl_cyclase"/>
</dbReference>
<comment type="caution">
    <text evidence="5">The sequence shown here is derived from an EMBL/GenBank/DDBJ whole genome shotgun (WGS) entry which is preliminary data.</text>
</comment>
<dbReference type="Proteomes" id="UP000218023">
    <property type="component" value="Unassembled WGS sequence"/>
</dbReference>
<dbReference type="Pfam" id="PF08447">
    <property type="entry name" value="PAS_3"/>
    <property type="match status" value="1"/>
</dbReference>
<dbReference type="PANTHER" id="PTHR44757">
    <property type="entry name" value="DIGUANYLATE CYCLASE DGCP"/>
    <property type="match status" value="1"/>
</dbReference>
<dbReference type="CDD" id="cd01949">
    <property type="entry name" value="GGDEF"/>
    <property type="match status" value="1"/>
</dbReference>
<dbReference type="PROSITE" id="PS50113">
    <property type="entry name" value="PAC"/>
    <property type="match status" value="1"/>
</dbReference>
<dbReference type="SUPFAM" id="SSF141868">
    <property type="entry name" value="EAL domain-like"/>
    <property type="match status" value="1"/>
</dbReference>
<dbReference type="PROSITE" id="PS50883">
    <property type="entry name" value="EAL"/>
    <property type="match status" value="1"/>
</dbReference>
<dbReference type="Pfam" id="PF00563">
    <property type="entry name" value="EAL"/>
    <property type="match status" value="1"/>
</dbReference>
<evidence type="ECO:0000313" key="5">
    <source>
        <dbReference type="EMBL" id="PAU97786.1"/>
    </source>
</evidence>
<dbReference type="NCBIfam" id="TIGR00229">
    <property type="entry name" value="sensory_box"/>
    <property type="match status" value="1"/>
</dbReference>
<protein>
    <recommendedName>
        <fullName evidence="7">GGDEF domain-containing protein</fullName>
    </recommendedName>
</protein>
<dbReference type="InterPro" id="IPR001633">
    <property type="entry name" value="EAL_dom"/>
</dbReference>
<dbReference type="InterPro" id="IPR035919">
    <property type="entry name" value="EAL_sf"/>
</dbReference>
<dbReference type="Gene3D" id="3.30.450.20">
    <property type="entry name" value="PAS domain"/>
    <property type="match status" value="1"/>
</dbReference>
<reference evidence="5 6" key="1">
    <citation type="submission" date="2017-09" db="EMBL/GenBank/DDBJ databases">
        <title>Paracoccus alkalisoli sp. nov., isolated from saline alkaline soil.</title>
        <authorList>
            <person name="Dong X."/>
            <person name="Zhang G."/>
        </authorList>
    </citation>
    <scope>NUCLEOTIDE SEQUENCE [LARGE SCALE GENOMIC DNA]</scope>
    <source>
        <strain evidence="5 6">WN007</strain>
    </source>
</reference>
<dbReference type="PROSITE" id="PS50887">
    <property type="entry name" value="GGDEF"/>
    <property type="match status" value="1"/>
</dbReference>
<dbReference type="Pfam" id="PF00990">
    <property type="entry name" value="GGDEF"/>
    <property type="match status" value="1"/>
</dbReference>
<dbReference type="SMART" id="SM00086">
    <property type="entry name" value="PAC"/>
    <property type="match status" value="1"/>
</dbReference>
<name>A0A2A2GJJ9_9RHOB</name>
<dbReference type="OrthoDB" id="9814202at2"/>
<organism evidence="5 6">
    <name type="scientific">Paracoccus salipaludis</name>
    <dbReference type="NCBI Taxonomy" id="2032623"/>
    <lineage>
        <taxon>Bacteria</taxon>
        <taxon>Pseudomonadati</taxon>
        <taxon>Pseudomonadota</taxon>
        <taxon>Alphaproteobacteria</taxon>
        <taxon>Rhodobacterales</taxon>
        <taxon>Paracoccaceae</taxon>
        <taxon>Paracoccus</taxon>
    </lineage>
</organism>
<sequence>MGQGTRSGLPGTPDHRGGRTSDAAAACPADQGRPLKRGAVFPARCRRGIFPLIAHRVLGHHHEQDSPSDRRGCGFLLTGGCLPIQKGRFPLADEPTMDLHHDDFGFDGEASRSAKPDFRRSSDRYRAALKAGALVLWWADLEGRICAAMGWETLTGQPDRLALGRDCLDRFHPEDRGRLDFRSLQGRDRLQVECRVRDAQGHWRWVRARGVLIPESEGHPAEWVGTLEDMHEERLALERARYLAERDALTGLGSRRTLYEHLHRLRGKDATASVVLIDVDRFKAINDLHGHQIGDRFLVRLAQALVACAPAHAVCARMGGDEFCAVVADAAEARALCARLKTVCTAGMALGAVFCVPDFSAGIADADWSALNPVSTVLRRADLALYSAKTQPGSALQFTPAMQDEADARELLLHAIGTACRNDEFFLEYQPIISLDSDSPVAFEALLRWQHPTLGRIEPSVFVRLAEQNGMIGELGRWVLNRACADLLRAPDGLQLAVNVSARQLAEPGFAEAAAAIVRAHGLDPQRLTLELTESVAVSTVAPGAEIEALRRHGFRLVLDDFGTEYAALSHVSSGLFDGIKLSRDFIADCCTADRAWMVLRHVVNLCDDLGLTVVAEGIETDEELECLRAAGVRLVQGYYYDRPRRLSELYQTRTAVA</sequence>
<dbReference type="InterPro" id="IPR052155">
    <property type="entry name" value="Biofilm_reg_signaling"/>
</dbReference>
<feature type="domain" description="EAL" evidence="3">
    <location>
        <begin position="409"/>
        <end position="658"/>
    </location>
</feature>
<evidence type="ECO:0000259" key="4">
    <source>
        <dbReference type="PROSITE" id="PS50887"/>
    </source>
</evidence>
<dbReference type="InterPro" id="IPR029787">
    <property type="entry name" value="Nucleotide_cyclase"/>
</dbReference>
<proteinExistence type="predicted"/>
<dbReference type="EMBL" id="NSJZ01000004">
    <property type="protein sequence ID" value="PAU97786.1"/>
    <property type="molecule type" value="Genomic_DNA"/>
</dbReference>
<dbReference type="Gene3D" id="3.30.70.270">
    <property type="match status" value="1"/>
</dbReference>
<evidence type="ECO:0000313" key="6">
    <source>
        <dbReference type="Proteomes" id="UP000218023"/>
    </source>
</evidence>
<dbReference type="SUPFAM" id="SSF55073">
    <property type="entry name" value="Nucleotide cyclase"/>
    <property type="match status" value="1"/>
</dbReference>
<dbReference type="InterPro" id="IPR000014">
    <property type="entry name" value="PAS"/>
</dbReference>
<dbReference type="NCBIfam" id="TIGR00254">
    <property type="entry name" value="GGDEF"/>
    <property type="match status" value="1"/>
</dbReference>
<evidence type="ECO:0000256" key="1">
    <source>
        <dbReference type="SAM" id="MobiDB-lite"/>
    </source>
</evidence>
<evidence type="ECO:0000259" key="3">
    <source>
        <dbReference type="PROSITE" id="PS50883"/>
    </source>
</evidence>
<dbReference type="CDD" id="cd01948">
    <property type="entry name" value="EAL"/>
    <property type="match status" value="1"/>
</dbReference>
<dbReference type="InterPro" id="IPR035965">
    <property type="entry name" value="PAS-like_dom_sf"/>
</dbReference>
<dbReference type="SUPFAM" id="SSF55785">
    <property type="entry name" value="PYP-like sensor domain (PAS domain)"/>
    <property type="match status" value="1"/>
</dbReference>
<feature type="domain" description="PAC" evidence="2">
    <location>
        <begin position="190"/>
        <end position="242"/>
    </location>
</feature>
<dbReference type="InterPro" id="IPR013655">
    <property type="entry name" value="PAS_fold_3"/>
</dbReference>
<dbReference type="SMART" id="SM00052">
    <property type="entry name" value="EAL"/>
    <property type="match status" value="1"/>
</dbReference>
<dbReference type="InterPro" id="IPR001610">
    <property type="entry name" value="PAC"/>
</dbReference>
<evidence type="ECO:0000259" key="2">
    <source>
        <dbReference type="PROSITE" id="PS50113"/>
    </source>
</evidence>
<dbReference type="InterPro" id="IPR000700">
    <property type="entry name" value="PAS-assoc_C"/>
</dbReference>
<accession>A0A2A2GJJ9</accession>
<keyword evidence="6" id="KW-1185">Reference proteome</keyword>
<dbReference type="InterPro" id="IPR000160">
    <property type="entry name" value="GGDEF_dom"/>
</dbReference>
<dbReference type="PANTHER" id="PTHR44757:SF2">
    <property type="entry name" value="BIOFILM ARCHITECTURE MAINTENANCE PROTEIN MBAA"/>
    <property type="match status" value="1"/>
</dbReference>
<gene>
    <name evidence="5" type="ORF">CK240_07475</name>
</gene>
<dbReference type="SMART" id="SM00267">
    <property type="entry name" value="GGDEF"/>
    <property type="match status" value="1"/>
</dbReference>